<sequence>MKQTAISLFSTSLIFLLATGFLFAQEPTALDTIDQREKYGIRVGTDLSKLARSFFQDDYDGFEIMGDYRVYDNFYAAAEIGTESLPFSEDNISVVSTGQYVKIGVDYNAYENWTGMENMIFAGLRYGFSTFKQELHEYTIYNTSQFFGPDVRNEMIENSGLNASWIELIGGLKVEILNNLYLTANVQVKRRLFQKTPNNFDNLTIPGFNRTYDDSNFGVGYGYGISYLIPIYKK</sequence>
<evidence type="ECO:0000256" key="1">
    <source>
        <dbReference type="SAM" id="SignalP"/>
    </source>
</evidence>
<dbReference type="Proteomes" id="UP000199153">
    <property type="component" value="Unassembled WGS sequence"/>
</dbReference>
<dbReference type="EMBL" id="FOVL01000017">
    <property type="protein sequence ID" value="SFN78451.1"/>
    <property type="molecule type" value="Genomic_DNA"/>
</dbReference>
<dbReference type="AlphaFoldDB" id="A0A1I5BVS6"/>
<dbReference type="OrthoDB" id="1199048at2"/>
<name>A0A1I5BVS6_9FLAO</name>
<dbReference type="RefSeq" id="WP_093410354.1">
    <property type="nucleotide sequence ID" value="NZ_FOVL01000017.1"/>
</dbReference>
<keyword evidence="3" id="KW-1185">Reference proteome</keyword>
<gene>
    <name evidence="2" type="ORF">SAMN05660413_02549</name>
</gene>
<evidence type="ECO:0008006" key="4">
    <source>
        <dbReference type="Google" id="ProtNLM"/>
    </source>
</evidence>
<proteinExistence type="predicted"/>
<keyword evidence="1" id="KW-0732">Signal</keyword>
<organism evidence="2 3">
    <name type="scientific">Salegentibacter flavus</name>
    <dbReference type="NCBI Taxonomy" id="287099"/>
    <lineage>
        <taxon>Bacteria</taxon>
        <taxon>Pseudomonadati</taxon>
        <taxon>Bacteroidota</taxon>
        <taxon>Flavobacteriia</taxon>
        <taxon>Flavobacteriales</taxon>
        <taxon>Flavobacteriaceae</taxon>
        <taxon>Salegentibacter</taxon>
    </lineage>
</organism>
<reference evidence="2 3" key="1">
    <citation type="submission" date="2016-10" db="EMBL/GenBank/DDBJ databases">
        <authorList>
            <person name="de Groot N.N."/>
        </authorList>
    </citation>
    <scope>NUCLEOTIDE SEQUENCE [LARGE SCALE GENOMIC DNA]</scope>
    <source>
        <strain evidence="2 3">DSM 17794</strain>
    </source>
</reference>
<dbReference type="InterPro" id="IPR046111">
    <property type="entry name" value="DUF6048"/>
</dbReference>
<feature type="chain" id="PRO_5011618896" description="Outer membrane protein beta-barrel domain-containing protein" evidence="1">
    <location>
        <begin position="25"/>
        <end position="234"/>
    </location>
</feature>
<dbReference type="STRING" id="287099.SAMN05660413_02549"/>
<feature type="signal peptide" evidence="1">
    <location>
        <begin position="1"/>
        <end position="24"/>
    </location>
</feature>
<evidence type="ECO:0000313" key="3">
    <source>
        <dbReference type="Proteomes" id="UP000199153"/>
    </source>
</evidence>
<evidence type="ECO:0000313" key="2">
    <source>
        <dbReference type="EMBL" id="SFN78451.1"/>
    </source>
</evidence>
<accession>A0A1I5BVS6</accession>
<dbReference type="Pfam" id="PF19515">
    <property type="entry name" value="DUF6048"/>
    <property type="match status" value="1"/>
</dbReference>
<protein>
    <recommendedName>
        <fullName evidence="4">Outer membrane protein beta-barrel domain-containing protein</fullName>
    </recommendedName>
</protein>